<dbReference type="Proteomes" id="UP000297452">
    <property type="component" value="Unassembled WGS sequence"/>
</dbReference>
<comment type="caution">
    <text evidence="2">The sequence shown here is derived from an EMBL/GenBank/DDBJ whole genome shotgun (WGS) entry which is preliminary data.</text>
</comment>
<evidence type="ECO:0000313" key="2">
    <source>
        <dbReference type="EMBL" id="TGO54533.1"/>
    </source>
</evidence>
<proteinExistence type="predicted"/>
<evidence type="ECO:0000256" key="1">
    <source>
        <dbReference type="SAM" id="MobiDB-lite"/>
    </source>
</evidence>
<dbReference type="EMBL" id="PQXJ01000265">
    <property type="protein sequence ID" value="TGO54533.1"/>
    <property type="molecule type" value="Genomic_DNA"/>
</dbReference>
<dbReference type="AlphaFoldDB" id="A0A4Z1ICK1"/>
<protein>
    <submittedName>
        <fullName evidence="2">Uncharacterized protein</fullName>
    </submittedName>
</protein>
<organism evidence="2 3">
    <name type="scientific">Botryotinia narcissicola</name>
    <dbReference type="NCBI Taxonomy" id="278944"/>
    <lineage>
        <taxon>Eukaryota</taxon>
        <taxon>Fungi</taxon>
        <taxon>Dikarya</taxon>
        <taxon>Ascomycota</taxon>
        <taxon>Pezizomycotina</taxon>
        <taxon>Leotiomycetes</taxon>
        <taxon>Helotiales</taxon>
        <taxon>Sclerotiniaceae</taxon>
        <taxon>Botryotinia</taxon>
    </lineage>
</organism>
<dbReference type="OrthoDB" id="3499348at2759"/>
<accession>A0A4Z1ICK1</accession>
<feature type="region of interest" description="Disordered" evidence="1">
    <location>
        <begin position="16"/>
        <end position="45"/>
    </location>
</feature>
<reference evidence="2 3" key="1">
    <citation type="submission" date="2017-12" db="EMBL/GenBank/DDBJ databases">
        <title>Comparative genomics of Botrytis spp.</title>
        <authorList>
            <person name="Valero-Jimenez C.A."/>
            <person name="Tapia P."/>
            <person name="Veloso J."/>
            <person name="Silva-Moreno E."/>
            <person name="Staats M."/>
            <person name="Valdes J.H."/>
            <person name="Van Kan J.A.L."/>
        </authorList>
    </citation>
    <scope>NUCLEOTIDE SEQUENCE [LARGE SCALE GENOMIC DNA]</scope>
    <source>
        <strain evidence="2 3">MUCL2120</strain>
    </source>
</reference>
<evidence type="ECO:0000313" key="3">
    <source>
        <dbReference type="Proteomes" id="UP000297452"/>
    </source>
</evidence>
<feature type="compositionally biased region" description="Polar residues" evidence="1">
    <location>
        <begin position="16"/>
        <end position="30"/>
    </location>
</feature>
<gene>
    <name evidence="2" type="ORF">BOTNAR_0265g00160</name>
</gene>
<keyword evidence="3" id="KW-1185">Reference proteome</keyword>
<sequence length="119" mass="13976">MSSHKNWSMFTMDPLQTTPESQQKVSNHISQIRGKQISRDQTNKDRATLHPHSAIKLFGQMLIVHVNFHPENGQESTHVPILMEVFPEYDIFTRFIHIRFHDEFSDIDTAEGYQRREAI</sequence>
<name>A0A4Z1ICK1_9HELO</name>